<evidence type="ECO:0000256" key="2">
    <source>
        <dbReference type="ARBA" id="ARBA00004756"/>
    </source>
</evidence>
<feature type="domain" description="Polysaccharide chain length determinant N-terminal" evidence="14">
    <location>
        <begin position="11"/>
        <end position="64"/>
    </location>
</feature>
<dbReference type="EMBL" id="CP016043">
    <property type="protein sequence ID" value="AOV96947.1"/>
    <property type="molecule type" value="Genomic_DNA"/>
</dbReference>
<evidence type="ECO:0000256" key="8">
    <source>
        <dbReference type="ARBA" id="ARBA00023136"/>
    </source>
</evidence>
<evidence type="ECO:0000256" key="12">
    <source>
        <dbReference type="SAM" id="Coils"/>
    </source>
</evidence>
<protein>
    <recommendedName>
        <fullName evidence="10">Chain length determinant protein</fullName>
    </recommendedName>
    <alternativeName>
        <fullName evidence="11">Polysaccharide antigen chain regulator</fullName>
    </alternativeName>
</protein>
<organism evidence="16 18">
    <name type="scientific">Edwardsiella hoshinae</name>
    <dbReference type="NCBI Taxonomy" id="93378"/>
    <lineage>
        <taxon>Bacteria</taxon>
        <taxon>Pseudomonadati</taxon>
        <taxon>Pseudomonadota</taxon>
        <taxon>Gammaproteobacteria</taxon>
        <taxon>Enterobacterales</taxon>
        <taxon>Hafniaceae</taxon>
        <taxon>Edwardsiella</taxon>
    </lineage>
</organism>
<gene>
    <name evidence="16" type="primary">wzzB</name>
    <name evidence="15" type="ORF">A9798_08225</name>
    <name evidence="16" type="ORF">NCTC12121_01697</name>
</gene>
<dbReference type="GO" id="GO:0005886">
    <property type="term" value="C:plasma membrane"/>
    <property type="evidence" value="ECO:0007669"/>
    <property type="project" value="UniProtKB-SubCell"/>
</dbReference>
<dbReference type="EMBL" id="UFXZ01000001">
    <property type="protein sequence ID" value="STC88168.1"/>
    <property type="molecule type" value="Genomic_DNA"/>
</dbReference>
<evidence type="ECO:0000256" key="9">
    <source>
        <dbReference type="ARBA" id="ARBA00038118"/>
    </source>
</evidence>
<evidence type="ECO:0000256" key="4">
    <source>
        <dbReference type="ARBA" id="ARBA00022519"/>
    </source>
</evidence>
<dbReference type="GO" id="GO:0004713">
    <property type="term" value="F:protein tyrosine kinase activity"/>
    <property type="evidence" value="ECO:0007669"/>
    <property type="project" value="TreeGrafter"/>
</dbReference>
<feature type="transmembrane region" description="Helical" evidence="13">
    <location>
        <begin position="27"/>
        <end position="46"/>
    </location>
</feature>
<dbReference type="InterPro" id="IPR003856">
    <property type="entry name" value="LPS_length_determ_N"/>
</dbReference>
<dbReference type="SUPFAM" id="SSF160355">
    <property type="entry name" value="Bacterial polysaccharide co-polymerase-like"/>
    <property type="match status" value="1"/>
</dbReference>
<dbReference type="PANTHER" id="PTHR32309">
    <property type="entry name" value="TYROSINE-PROTEIN KINASE"/>
    <property type="match status" value="1"/>
</dbReference>
<comment type="similarity">
    <text evidence="9">Belongs to the WzzB/Cld/Rol family.</text>
</comment>
<proteinExistence type="inferred from homology"/>
<comment type="pathway">
    <text evidence="2">Bacterial outer membrane biogenesis; lipopolysaccharide biosynthesis.</text>
</comment>
<dbReference type="InterPro" id="IPR050445">
    <property type="entry name" value="Bact_polysacc_biosynth/exp"/>
</dbReference>
<evidence type="ECO:0000259" key="14">
    <source>
        <dbReference type="Pfam" id="PF02706"/>
    </source>
</evidence>
<sequence>MQKNSVDYATDEIDLLDIIEQLWQGKWIILGSALLCLLIAGGYLMLATPKWNAEVTLAKPYLNQLANYPRGVILSQMLLSPTDDTSNNGSRSVSNGGDEGKIIDEAFNTFIAVANENPNQQPITLKPGAVHGTFLLSYSDSSARSAEKNLQSILSSLNTLSQQRLYAALQSTLQERAHTLQLQMQAQENNARAHRKYRLSMLQNALQIAMKMDIQQSKISQPSGEISDDLLFMLGVPTLRAIIEHENNLPLNLSNSYYDAKAILASINSFKANHDNFNAVSVSPCETIRSGPKRGLILVLSVLLGLIASSGYILLRNALQNNINRK</sequence>
<evidence type="ECO:0000256" key="13">
    <source>
        <dbReference type="SAM" id="Phobius"/>
    </source>
</evidence>
<reference evidence="16 18" key="2">
    <citation type="submission" date="2018-06" db="EMBL/GenBank/DDBJ databases">
        <authorList>
            <consortium name="Pathogen Informatics"/>
            <person name="Doyle S."/>
        </authorList>
    </citation>
    <scope>NUCLEOTIDE SEQUENCE [LARGE SCALE GENOMIC DNA]</scope>
    <source>
        <strain evidence="16 18">NCTC12121</strain>
    </source>
</reference>
<feature type="transmembrane region" description="Helical" evidence="13">
    <location>
        <begin position="296"/>
        <end position="315"/>
    </location>
</feature>
<dbReference type="STRING" id="93378.A9798_08225"/>
<keyword evidence="6" id="KW-0448">Lipopolysaccharide biosynthesis</keyword>
<keyword evidence="4" id="KW-0997">Cell inner membrane</keyword>
<dbReference type="OrthoDB" id="6535795at2"/>
<dbReference type="Proteomes" id="UP000255248">
    <property type="component" value="Unassembled WGS sequence"/>
</dbReference>
<evidence type="ECO:0000256" key="6">
    <source>
        <dbReference type="ARBA" id="ARBA00022985"/>
    </source>
</evidence>
<evidence type="ECO:0000256" key="11">
    <source>
        <dbReference type="ARBA" id="ARBA00042235"/>
    </source>
</evidence>
<evidence type="ECO:0000313" key="16">
    <source>
        <dbReference type="EMBL" id="STC88168.1"/>
    </source>
</evidence>
<evidence type="ECO:0000313" key="17">
    <source>
        <dbReference type="Proteomes" id="UP000175893"/>
    </source>
</evidence>
<evidence type="ECO:0000256" key="7">
    <source>
        <dbReference type="ARBA" id="ARBA00022989"/>
    </source>
</evidence>
<evidence type="ECO:0000256" key="3">
    <source>
        <dbReference type="ARBA" id="ARBA00022475"/>
    </source>
</evidence>
<comment type="subcellular location">
    <subcellularLocation>
        <location evidence="1">Cell inner membrane</location>
        <topology evidence="1">Multi-pass membrane protein</topology>
    </subcellularLocation>
</comment>
<accession>A0A376DFR8</accession>
<keyword evidence="3" id="KW-1003">Cell membrane</keyword>
<evidence type="ECO:0000313" key="15">
    <source>
        <dbReference type="EMBL" id="AOV96947.1"/>
    </source>
</evidence>
<keyword evidence="8 13" id="KW-0472">Membrane</keyword>
<evidence type="ECO:0000313" key="18">
    <source>
        <dbReference type="Proteomes" id="UP000255248"/>
    </source>
</evidence>
<dbReference type="PANTHER" id="PTHR32309:SF29">
    <property type="entry name" value="CHAIN LENGTH DETERMINANT PROTEIN"/>
    <property type="match status" value="1"/>
</dbReference>
<dbReference type="GO" id="GO:0009103">
    <property type="term" value="P:lipopolysaccharide biosynthetic process"/>
    <property type="evidence" value="ECO:0007669"/>
    <property type="project" value="UniProtKB-KW"/>
</dbReference>
<dbReference type="Pfam" id="PF02706">
    <property type="entry name" value="Wzz"/>
    <property type="match status" value="1"/>
</dbReference>
<keyword evidence="5 13" id="KW-0812">Transmembrane</keyword>
<feature type="coiled-coil region" evidence="12">
    <location>
        <begin position="143"/>
        <end position="190"/>
    </location>
</feature>
<evidence type="ECO:0000256" key="5">
    <source>
        <dbReference type="ARBA" id="ARBA00022692"/>
    </source>
</evidence>
<evidence type="ECO:0000256" key="1">
    <source>
        <dbReference type="ARBA" id="ARBA00004429"/>
    </source>
</evidence>
<reference evidence="15 17" key="1">
    <citation type="submission" date="2016-06" db="EMBL/GenBank/DDBJ databases">
        <title>Complete genome sequence of Edwardsiella hoshinae ATCC 35051.</title>
        <authorList>
            <person name="Reichley S.R."/>
            <person name="Waldbieser G.C."/>
            <person name="Lawrence M.L."/>
            <person name="Griffin M.J."/>
        </authorList>
    </citation>
    <scope>NUCLEOTIDE SEQUENCE [LARGE SCALE GENOMIC DNA]</scope>
    <source>
        <strain evidence="15 17">ATCC 35051</strain>
    </source>
</reference>
<dbReference type="Gene3D" id="3.30.1890.10">
    <property type="entry name" value="FepE-like"/>
    <property type="match status" value="1"/>
</dbReference>
<keyword evidence="12" id="KW-0175">Coiled coil</keyword>
<name>A0A376DFR8_9GAMM</name>
<dbReference type="KEGG" id="eho:A9798_08225"/>
<dbReference type="RefSeq" id="WP_024523447.1">
    <property type="nucleotide sequence ID" value="NZ_CP016043.1"/>
</dbReference>
<evidence type="ECO:0000256" key="10">
    <source>
        <dbReference type="ARBA" id="ARBA00039982"/>
    </source>
</evidence>
<keyword evidence="7 13" id="KW-1133">Transmembrane helix</keyword>
<dbReference type="Proteomes" id="UP000175893">
    <property type="component" value="Chromosome"/>
</dbReference>
<dbReference type="AlphaFoldDB" id="A0A376DFR8"/>
<keyword evidence="17" id="KW-1185">Reference proteome</keyword>